<feature type="region of interest" description="Disordered" evidence="7">
    <location>
        <begin position="1"/>
        <end position="58"/>
    </location>
</feature>
<dbReference type="OrthoDB" id="205546at2759"/>
<accession>A0A8H3ZI27</accession>
<feature type="transmembrane region" description="Helical" evidence="8">
    <location>
        <begin position="276"/>
        <end position="297"/>
    </location>
</feature>
<evidence type="ECO:0000313" key="11">
    <source>
        <dbReference type="Proteomes" id="UP000447873"/>
    </source>
</evidence>
<dbReference type="EMBL" id="WNWS01000155">
    <property type="protein sequence ID" value="KAE9977354.1"/>
    <property type="molecule type" value="Genomic_DNA"/>
</dbReference>
<dbReference type="Proteomes" id="UP000490939">
    <property type="component" value="Unassembled WGS sequence"/>
</dbReference>
<dbReference type="GO" id="GO:0005789">
    <property type="term" value="C:endoplasmic reticulum membrane"/>
    <property type="evidence" value="ECO:0007669"/>
    <property type="project" value="UniProtKB-SubCell"/>
</dbReference>
<feature type="transmembrane region" description="Helical" evidence="8">
    <location>
        <begin position="339"/>
        <end position="362"/>
    </location>
</feature>
<evidence type="ECO:0000256" key="6">
    <source>
        <dbReference type="ARBA" id="ARBA00023136"/>
    </source>
</evidence>
<dbReference type="Proteomes" id="UP000447873">
    <property type="component" value="Unassembled WGS sequence"/>
</dbReference>
<keyword evidence="4" id="KW-0256">Endoplasmic reticulum</keyword>
<evidence type="ECO:0000313" key="9">
    <source>
        <dbReference type="EMBL" id="KAE9977354.1"/>
    </source>
</evidence>
<feature type="transmembrane region" description="Helical" evidence="8">
    <location>
        <begin position="252"/>
        <end position="269"/>
    </location>
</feature>
<comment type="caution">
    <text evidence="10">The sequence shown here is derived from an EMBL/GenBank/DDBJ whole genome shotgun (WGS) entry which is preliminary data.</text>
</comment>
<keyword evidence="5 8" id="KW-1133">Transmembrane helix</keyword>
<keyword evidence="3 8" id="KW-0812">Transmembrane</keyword>
<organism evidence="10 12">
    <name type="scientific">Venturia inaequalis</name>
    <name type="common">Apple scab fungus</name>
    <dbReference type="NCBI Taxonomy" id="5025"/>
    <lineage>
        <taxon>Eukaryota</taxon>
        <taxon>Fungi</taxon>
        <taxon>Dikarya</taxon>
        <taxon>Ascomycota</taxon>
        <taxon>Pezizomycotina</taxon>
        <taxon>Dothideomycetes</taxon>
        <taxon>Pleosporomycetidae</taxon>
        <taxon>Venturiales</taxon>
        <taxon>Venturiaceae</taxon>
        <taxon>Venturia</taxon>
    </lineage>
</organism>
<gene>
    <name evidence="10" type="ORF">EG327_000524</name>
    <name evidence="9" type="ORF">EG328_002086</name>
</gene>
<proteinExistence type="inferred from homology"/>
<dbReference type="EMBL" id="WNWR01000011">
    <property type="protein sequence ID" value="KAE9994242.1"/>
    <property type="molecule type" value="Genomic_DNA"/>
</dbReference>
<protein>
    <submittedName>
        <fullName evidence="10">Uncharacterized protein</fullName>
    </submittedName>
</protein>
<evidence type="ECO:0000256" key="3">
    <source>
        <dbReference type="ARBA" id="ARBA00022692"/>
    </source>
</evidence>
<dbReference type="AlphaFoldDB" id="A0A8H3ZI27"/>
<evidence type="ECO:0000313" key="12">
    <source>
        <dbReference type="Proteomes" id="UP000490939"/>
    </source>
</evidence>
<evidence type="ECO:0000313" key="10">
    <source>
        <dbReference type="EMBL" id="KAE9994242.1"/>
    </source>
</evidence>
<comment type="subcellular location">
    <subcellularLocation>
        <location evidence="1">Endoplasmic reticulum membrane</location>
        <topology evidence="1">Multi-pass membrane protein</topology>
    </subcellularLocation>
</comment>
<evidence type="ECO:0000256" key="5">
    <source>
        <dbReference type="ARBA" id="ARBA00022989"/>
    </source>
</evidence>
<evidence type="ECO:0000256" key="4">
    <source>
        <dbReference type="ARBA" id="ARBA00022824"/>
    </source>
</evidence>
<keyword evidence="12" id="KW-1185">Reference proteome</keyword>
<sequence length="380" mass="40204">MDASNDQPSPPLLRPQPRRPFTLLPSTSSNTINTDPPSQPSTPHLGGEVDEANDSQANLSRSRSIINLTSSTLFGIYSPSSFTDASVPPTPWGTGAETPMRNESIDGLSNYNGGPRVSEIEARLLGKPNGRTTSQAHRAPQSRVVLLLRTILRVVVLFGFGLAYGGLVAHLHDNRNVAPVRVEGLDRASWRYFLFWGVSGVGMGSLLPWIDGGNQKPAAGINIGQWNEVVRSVGAFVGVAFAIRKLPWSSPLQLTLTLALVNPFLWYLIDRTPAGFTLSSLFGILGTAIILAINPALVPSASSYVPATASTTTNHTGAAQRAAGEALVGGLFSYEAVGVATWIASVMFCSCVCFGSIGRLLVPSTPAPLTSSIGKRRAGT</sequence>
<dbReference type="PANTHER" id="PTHR15301">
    <property type="entry name" value="INSULIN-INDUCED GENE 1"/>
    <property type="match status" value="1"/>
</dbReference>
<evidence type="ECO:0000256" key="8">
    <source>
        <dbReference type="SAM" id="Phobius"/>
    </source>
</evidence>
<dbReference type="InterPro" id="IPR025929">
    <property type="entry name" value="INSIG_fam"/>
</dbReference>
<evidence type="ECO:0000256" key="2">
    <source>
        <dbReference type="ARBA" id="ARBA00007475"/>
    </source>
</evidence>
<feature type="transmembrane region" description="Helical" evidence="8">
    <location>
        <begin position="192"/>
        <end position="209"/>
    </location>
</feature>
<keyword evidence="6 8" id="KW-0472">Membrane</keyword>
<name>A0A8H3ZI27_VENIN</name>
<feature type="transmembrane region" description="Helical" evidence="8">
    <location>
        <begin position="151"/>
        <end position="172"/>
    </location>
</feature>
<dbReference type="PANTHER" id="PTHR15301:SF3">
    <property type="entry name" value="PROTEIN NSG1-RELATED"/>
    <property type="match status" value="1"/>
</dbReference>
<evidence type="ECO:0000256" key="7">
    <source>
        <dbReference type="SAM" id="MobiDB-lite"/>
    </source>
</evidence>
<dbReference type="Pfam" id="PF07281">
    <property type="entry name" value="INSIG"/>
    <property type="match status" value="1"/>
</dbReference>
<evidence type="ECO:0000256" key="1">
    <source>
        <dbReference type="ARBA" id="ARBA00004477"/>
    </source>
</evidence>
<comment type="similarity">
    <text evidence="2">Belongs to the INSIG family.</text>
</comment>
<reference evidence="10 12" key="1">
    <citation type="submission" date="2019-07" db="EMBL/GenBank/DDBJ databases">
        <title>Venturia inaequalis Genome Resource.</title>
        <authorList>
            <person name="Lichtner F.J."/>
        </authorList>
    </citation>
    <scope>NUCLEOTIDE SEQUENCE [LARGE SCALE GENOMIC DNA]</scope>
    <source>
        <strain evidence="9 11">120213</strain>
        <strain evidence="10 12">DMI_063113</strain>
    </source>
</reference>
<feature type="compositionally biased region" description="Polar residues" evidence="7">
    <location>
        <begin position="26"/>
        <end position="36"/>
    </location>
</feature>
<dbReference type="GO" id="GO:0016126">
    <property type="term" value="P:sterol biosynthetic process"/>
    <property type="evidence" value="ECO:0007669"/>
    <property type="project" value="TreeGrafter"/>
</dbReference>